<evidence type="ECO:0000256" key="1">
    <source>
        <dbReference type="SAM" id="Phobius"/>
    </source>
</evidence>
<dbReference type="KEGG" id="pabo:BCY86_01200"/>
<proteinExistence type="predicted"/>
<evidence type="ECO:0000313" key="2">
    <source>
        <dbReference type="EMBL" id="APR99449.1"/>
    </source>
</evidence>
<keyword evidence="1" id="KW-0812">Transmembrane</keyword>
<keyword evidence="3" id="KW-1185">Reference proteome</keyword>
<accession>A0A1L6MVA9</accession>
<reference evidence="2 3" key="1">
    <citation type="submission" date="2016-08" db="EMBL/GenBank/DDBJ databases">
        <title>Identification and validation of antigenic proteins from Pajaroellobacter abortibovis using de-novo genome sequence assembly and reverse vaccinology.</title>
        <authorList>
            <person name="Welly B.T."/>
            <person name="Miller M.R."/>
            <person name="Stott J.L."/>
            <person name="Blanchard M.T."/>
            <person name="Islas-Trejo A.D."/>
            <person name="O'Rourke S.M."/>
            <person name="Young A.E."/>
            <person name="Medrano J.F."/>
            <person name="Van Eenennaam A.L."/>
        </authorList>
    </citation>
    <scope>NUCLEOTIDE SEQUENCE [LARGE SCALE GENOMIC DNA]</scope>
    <source>
        <strain evidence="2 3">BTF92-0548A/99-0131</strain>
    </source>
</reference>
<protein>
    <submittedName>
        <fullName evidence="2">Uncharacterized protein</fullName>
    </submittedName>
</protein>
<keyword evidence="1" id="KW-0472">Membrane</keyword>
<evidence type="ECO:0000313" key="3">
    <source>
        <dbReference type="Proteomes" id="UP000185544"/>
    </source>
</evidence>
<dbReference type="Proteomes" id="UP000185544">
    <property type="component" value="Chromosome"/>
</dbReference>
<gene>
    <name evidence="2" type="ORF">BCY86_01200</name>
</gene>
<keyword evidence="1" id="KW-1133">Transmembrane helix</keyword>
<organism evidence="2 3">
    <name type="scientific">Pajaroellobacter abortibovis</name>
    <dbReference type="NCBI Taxonomy" id="1882918"/>
    <lineage>
        <taxon>Bacteria</taxon>
        <taxon>Pseudomonadati</taxon>
        <taxon>Myxococcota</taxon>
        <taxon>Polyangia</taxon>
        <taxon>Polyangiales</taxon>
        <taxon>Polyangiaceae</taxon>
    </lineage>
</organism>
<name>A0A1L6MVA9_9BACT</name>
<feature type="transmembrane region" description="Helical" evidence="1">
    <location>
        <begin position="39"/>
        <end position="56"/>
    </location>
</feature>
<dbReference type="EMBL" id="CP016908">
    <property type="protein sequence ID" value="APR99449.1"/>
    <property type="molecule type" value="Genomic_DNA"/>
</dbReference>
<sequence length="68" mass="7402">MLPLYLSASYAEPLCGTFGKRLACRSTEDLTLDSERSCFVAVFGGCVVMILSLGGFEKASPLFLHPFH</sequence>
<dbReference type="AlphaFoldDB" id="A0A1L6MVA9"/>